<dbReference type="NCBIfam" id="NF003056">
    <property type="entry name" value="PRK03975.1-4"/>
    <property type="match status" value="1"/>
</dbReference>
<evidence type="ECO:0000259" key="4">
    <source>
        <dbReference type="PROSITE" id="PS50943"/>
    </source>
</evidence>
<dbReference type="EMBL" id="AM114193">
    <property type="protein sequence ID" value="CAJ35978.1"/>
    <property type="molecule type" value="Genomic_DNA"/>
</dbReference>
<feature type="domain" description="HTH cro/C1-type" evidence="4">
    <location>
        <begin position="12"/>
        <end position="43"/>
    </location>
</feature>
<dbReference type="AlphaFoldDB" id="Q0W6L5"/>
<keyword evidence="3" id="KW-0804">Transcription</keyword>
<keyword evidence="2" id="KW-0238">DNA-binding</keyword>
<dbReference type="PIRSF" id="PIRSF004932">
    <property type="entry name" value="DNA_bind_Tfx"/>
    <property type="match status" value="1"/>
</dbReference>
<dbReference type="InterPro" id="IPR018384">
    <property type="entry name" value="Tfx_DNA-bd_euryarc"/>
</dbReference>
<evidence type="ECO:0000313" key="5">
    <source>
        <dbReference type="EMBL" id="CAJ35978.1"/>
    </source>
</evidence>
<name>Q0W6L5_METAR</name>
<dbReference type="NCBIfam" id="NF003055">
    <property type="entry name" value="PRK03975.1-2"/>
    <property type="match status" value="1"/>
</dbReference>
<sequence length="135" mass="15327">MAYKSFLTKRQLTVLRLRQAGLTQEEIAKRIKTTRANISLIEKRAKENIERSKETIKEWNSVISPVRITVKKGTDVMTIPEIVFAEADRSGVHVRTDSIGLITLIKKEKSDAISNRMVVRDFEVDITNSGEVTLL</sequence>
<evidence type="ECO:0000313" key="6">
    <source>
        <dbReference type="Proteomes" id="UP000000663"/>
    </source>
</evidence>
<dbReference type="eggNOG" id="arCOG04554">
    <property type="taxonomic scope" value="Archaea"/>
</dbReference>
<dbReference type="Pfam" id="PF14601">
    <property type="entry name" value="TFX_C"/>
    <property type="match status" value="1"/>
</dbReference>
<dbReference type="STRING" id="351160.RCIX571"/>
<dbReference type="InterPro" id="IPR001387">
    <property type="entry name" value="Cro/C1-type_HTH"/>
</dbReference>
<evidence type="ECO:0000256" key="1">
    <source>
        <dbReference type="ARBA" id="ARBA00023015"/>
    </source>
</evidence>
<dbReference type="OrthoDB" id="17771at2157"/>
<dbReference type="InterPro" id="IPR004645">
    <property type="entry name" value="Tfx_DNA-bd_arc"/>
</dbReference>
<protein>
    <submittedName>
        <fullName evidence="5">Predicted transcription regulator</fullName>
    </submittedName>
</protein>
<dbReference type="InterPro" id="IPR036657">
    <property type="entry name" value="Tfx_DNA-bd_sf_arc"/>
</dbReference>
<evidence type="ECO:0000256" key="2">
    <source>
        <dbReference type="ARBA" id="ARBA00023125"/>
    </source>
</evidence>
<dbReference type="GO" id="GO:0003677">
    <property type="term" value="F:DNA binding"/>
    <property type="evidence" value="ECO:0007669"/>
    <property type="project" value="UniProtKB-KW"/>
</dbReference>
<organism evidence="5 6">
    <name type="scientific">Methanocella arvoryzae (strain DSM 22066 / NBRC 105507 / MRE50)</name>
    <dbReference type="NCBI Taxonomy" id="351160"/>
    <lineage>
        <taxon>Archaea</taxon>
        <taxon>Methanobacteriati</taxon>
        <taxon>Methanobacteriota</taxon>
        <taxon>Stenosarchaea group</taxon>
        <taxon>Methanomicrobia</taxon>
        <taxon>Methanocellales</taxon>
        <taxon>Methanocellaceae</taxon>
        <taxon>Methanocella</taxon>
    </lineage>
</organism>
<keyword evidence="1" id="KW-0805">Transcription regulation</keyword>
<dbReference type="SUPFAM" id="SSF89915">
    <property type="entry name" value="DNA-binding protein Tfx"/>
    <property type="match status" value="1"/>
</dbReference>
<dbReference type="NCBIfam" id="TIGR00721">
    <property type="entry name" value="tfx"/>
    <property type="match status" value="1"/>
</dbReference>
<gene>
    <name evidence="5" type="ORF">RCIX571</name>
</gene>
<reference evidence="5 6" key="1">
    <citation type="journal article" date="2006" name="Science">
        <title>Genome of rice cluster I archaea -- the key methane producers in the rice rhizosphere.</title>
        <authorList>
            <person name="Erkel C."/>
            <person name="Kube M."/>
            <person name="Reinhardt R."/>
            <person name="Liesack W."/>
        </authorList>
    </citation>
    <scope>NUCLEOTIDE SEQUENCE [LARGE SCALE GENOMIC DNA]</scope>
    <source>
        <strain evidence="6">DSM 22066 / NBRC 105507 / MRE50</strain>
    </source>
</reference>
<dbReference type="Proteomes" id="UP000000663">
    <property type="component" value="Chromosome"/>
</dbReference>
<dbReference type="KEGG" id="rci:RCIX571"/>
<keyword evidence="6" id="KW-1185">Reference proteome</keyword>
<accession>Q0W6L5</accession>
<dbReference type="InterPro" id="IPR029291">
    <property type="entry name" value="Tfx_C"/>
</dbReference>
<dbReference type="Gene3D" id="3.30.1190.10">
    <property type="entry name" value="DNA-binding protein Tfx superfamily, archaea"/>
    <property type="match status" value="1"/>
</dbReference>
<evidence type="ECO:0000256" key="3">
    <source>
        <dbReference type="ARBA" id="ARBA00023163"/>
    </source>
</evidence>
<proteinExistence type="predicted"/>
<dbReference type="PROSITE" id="PS50943">
    <property type="entry name" value="HTH_CROC1"/>
    <property type="match status" value="1"/>
</dbReference>